<sequence length="101" mass="11209">MHTSSKPLMNSGKRASKAPLSFETEAKTEAQQVDQGKRPQVLGELSQRVAPKDGASRRETGGLTKLFGEDEVKIDRSSQSSTKKEHKNNAEEYTEAQIYGW</sequence>
<dbReference type="EMBL" id="PGCJ01000837">
    <property type="protein sequence ID" value="PLW18134.1"/>
    <property type="molecule type" value="Genomic_DNA"/>
</dbReference>
<feature type="region of interest" description="Disordered" evidence="1">
    <location>
        <begin position="1"/>
        <end position="101"/>
    </location>
</feature>
<dbReference type="Proteomes" id="UP000235392">
    <property type="component" value="Unassembled WGS sequence"/>
</dbReference>
<evidence type="ECO:0000313" key="2">
    <source>
        <dbReference type="EMBL" id="PLW18134.1"/>
    </source>
</evidence>
<accession>A0A2N5SY33</accession>
<keyword evidence="4" id="KW-1185">Reference proteome</keyword>
<comment type="caution">
    <text evidence="2">The sequence shown here is derived from an EMBL/GenBank/DDBJ whole genome shotgun (WGS) entry which is preliminary data.</text>
</comment>
<feature type="compositionally biased region" description="Basic and acidic residues" evidence="1">
    <location>
        <begin position="67"/>
        <end position="76"/>
    </location>
</feature>
<protein>
    <submittedName>
        <fullName evidence="2">Uncharacterized protein</fullName>
    </submittedName>
</protein>
<evidence type="ECO:0000313" key="4">
    <source>
        <dbReference type="Proteomes" id="UP000235388"/>
    </source>
</evidence>
<evidence type="ECO:0000313" key="3">
    <source>
        <dbReference type="EMBL" id="PLW49577.1"/>
    </source>
</evidence>
<name>A0A2N5SY33_9BASI</name>
<gene>
    <name evidence="2" type="ORF">PCANC_12691</name>
    <name evidence="3" type="ORF">PCASD_02211</name>
</gene>
<evidence type="ECO:0000256" key="1">
    <source>
        <dbReference type="SAM" id="MobiDB-lite"/>
    </source>
</evidence>
<feature type="compositionally biased region" description="Basic and acidic residues" evidence="1">
    <location>
        <begin position="50"/>
        <end position="60"/>
    </location>
</feature>
<dbReference type="Proteomes" id="UP000235388">
    <property type="component" value="Unassembled WGS sequence"/>
</dbReference>
<dbReference type="AlphaFoldDB" id="A0A2N5SY33"/>
<reference evidence="4 5" key="1">
    <citation type="submission" date="2017-11" db="EMBL/GenBank/DDBJ databases">
        <title>De novo assembly and phasing of dikaryotic genomes from two isolates of Puccinia coronata f. sp. avenae, the causal agent of oat crown rust.</title>
        <authorList>
            <person name="Miller M.E."/>
            <person name="Zhang Y."/>
            <person name="Omidvar V."/>
            <person name="Sperschneider J."/>
            <person name="Schwessinger B."/>
            <person name="Raley C."/>
            <person name="Palmer J.M."/>
            <person name="Garnica D."/>
            <person name="Upadhyaya N."/>
            <person name="Rathjen J."/>
            <person name="Taylor J.M."/>
            <person name="Park R.F."/>
            <person name="Dodds P.N."/>
            <person name="Hirsch C.D."/>
            <person name="Kianian S.F."/>
            <person name="Figueroa M."/>
        </authorList>
    </citation>
    <scope>NUCLEOTIDE SEQUENCE [LARGE SCALE GENOMIC DNA]</scope>
    <source>
        <strain evidence="2">12NC29</strain>
        <strain evidence="3">12SD80</strain>
    </source>
</reference>
<evidence type="ECO:0000313" key="5">
    <source>
        <dbReference type="Proteomes" id="UP000235392"/>
    </source>
</evidence>
<organism evidence="2 4">
    <name type="scientific">Puccinia coronata f. sp. avenae</name>
    <dbReference type="NCBI Taxonomy" id="200324"/>
    <lineage>
        <taxon>Eukaryota</taxon>
        <taxon>Fungi</taxon>
        <taxon>Dikarya</taxon>
        <taxon>Basidiomycota</taxon>
        <taxon>Pucciniomycotina</taxon>
        <taxon>Pucciniomycetes</taxon>
        <taxon>Pucciniales</taxon>
        <taxon>Pucciniaceae</taxon>
        <taxon>Puccinia</taxon>
    </lineage>
</organism>
<proteinExistence type="predicted"/>
<dbReference type="EMBL" id="PGCI01000015">
    <property type="protein sequence ID" value="PLW49577.1"/>
    <property type="molecule type" value="Genomic_DNA"/>
</dbReference>